<keyword evidence="7" id="KW-1185">Reference proteome</keyword>
<evidence type="ECO:0000256" key="1">
    <source>
        <dbReference type="ARBA" id="ARBA00001933"/>
    </source>
</evidence>
<dbReference type="AlphaFoldDB" id="A0A5M6DMS8"/>
<evidence type="ECO:0000256" key="3">
    <source>
        <dbReference type="ARBA" id="ARBA00022679"/>
    </source>
</evidence>
<sequence length="390" mass="43897">MIIPKANRLEHVQEYYFARKLAEVRNLMAQGHDIINLGIGDPDMPASDETVAALTESAQNKKNHGYQAYRSIPALRTAMAKWYQQVYSVSLNPETEILPLLGSKEGIFHIAMAFLNPGDQVLVPNPGYPAYAAVTKLVNAEPVFFDLTEENNWLPDLDALRKLDTSKVKLMWLNYPNMPTGALASETDFEKIIQFAQERQILIVHDNPYSLVLNEKAPISILHAKGALDCCLELNSLSKSFNMAGWRVGMVAGKQEYIDAIIAIKSNLDSGMFLPIQHAAIQALANPESWHEERNNVYRQRRELIYELLDVLNCKYSKEATGMFVWGRVPDAVEDVEAYLNQILYEAHVFLTPGKIFGSNGERYVRVSVCATEENIQKAINNIKKLLINA</sequence>
<comment type="caution">
    <text evidence="6">The sequence shown here is derived from an EMBL/GenBank/DDBJ whole genome shotgun (WGS) entry which is preliminary data.</text>
</comment>
<dbReference type="CDD" id="cd00609">
    <property type="entry name" value="AAT_like"/>
    <property type="match status" value="1"/>
</dbReference>
<organism evidence="6 7">
    <name type="scientific">Adhaeribacter rhizoryzae</name>
    <dbReference type="NCBI Taxonomy" id="2607907"/>
    <lineage>
        <taxon>Bacteria</taxon>
        <taxon>Pseudomonadati</taxon>
        <taxon>Bacteroidota</taxon>
        <taxon>Cytophagia</taxon>
        <taxon>Cytophagales</taxon>
        <taxon>Hymenobacteraceae</taxon>
        <taxon>Adhaeribacter</taxon>
    </lineage>
</organism>
<evidence type="ECO:0000259" key="5">
    <source>
        <dbReference type="Pfam" id="PF00155"/>
    </source>
</evidence>
<protein>
    <recommendedName>
        <fullName evidence="4">Aminotransferase</fullName>
        <ecNumber evidence="4">2.6.1.-</ecNumber>
    </recommendedName>
</protein>
<name>A0A5M6DMS8_9BACT</name>
<gene>
    <name evidence="6" type="ORF">F0145_08985</name>
</gene>
<feature type="domain" description="Aminotransferase class I/classII large" evidence="5">
    <location>
        <begin position="33"/>
        <end position="383"/>
    </location>
</feature>
<dbReference type="PROSITE" id="PS00105">
    <property type="entry name" value="AA_TRANSFER_CLASS_1"/>
    <property type="match status" value="1"/>
</dbReference>
<comment type="similarity">
    <text evidence="4">Belongs to the class-I pyridoxal-phosphate-dependent aminotransferase family.</text>
</comment>
<dbReference type="EMBL" id="VWSF01000005">
    <property type="protein sequence ID" value="KAA5547450.1"/>
    <property type="molecule type" value="Genomic_DNA"/>
</dbReference>
<dbReference type="GO" id="GO:0008483">
    <property type="term" value="F:transaminase activity"/>
    <property type="evidence" value="ECO:0007669"/>
    <property type="project" value="UniProtKB-KW"/>
</dbReference>
<evidence type="ECO:0000313" key="7">
    <source>
        <dbReference type="Proteomes" id="UP000323426"/>
    </source>
</evidence>
<dbReference type="InterPro" id="IPR015424">
    <property type="entry name" value="PyrdxlP-dep_Trfase"/>
</dbReference>
<dbReference type="RefSeq" id="WP_150088067.1">
    <property type="nucleotide sequence ID" value="NZ_VWSF01000005.1"/>
</dbReference>
<dbReference type="InterPro" id="IPR004839">
    <property type="entry name" value="Aminotransferase_I/II_large"/>
</dbReference>
<evidence type="ECO:0000313" key="6">
    <source>
        <dbReference type="EMBL" id="KAA5547450.1"/>
    </source>
</evidence>
<dbReference type="PANTHER" id="PTHR42832:SF3">
    <property type="entry name" value="L-GLUTAMINE--4-(METHYLSULFANYL)-2-OXOBUTANOATE AMINOTRANSFERASE"/>
    <property type="match status" value="1"/>
</dbReference>
<dbReference type="Gene3D" id="3.40.640.10">
    <property type="entry name" value="Type I PLP-dependent aspartate aminotransferase-like (Major domain)"/>
    <property type="match status" value="1"/>
</dbReference>
<keyword evidence="3 4" id="KW-0808">Transferase</keyword>
<dbReference type="InterPro" id="IPR015421">
    <property type="entry name" value="PyrdxlP-dep_Trfase_major"/>
</dbReference>
<dbReference type="Proteomes" id="UP000323426">
    <property type="component" value="Unassembled WGS sequence"/>
</dbReference>
<dbReference type="Gene3D" id="3.90.1150.10">
    <property type="entry name" value="Aspartate Aminotransferase, domain 1"/>
    <property type="match status" value="1"/>
</dbReference>
<dbReference type="InterPro" id="IPR050881">
    <property type="entry name" value="LL-DAP_aminotransferase"/>
</dbReference>
<dbReference type="Pfam" id="PF00155">
    <property type="entry name" value="Aminotran_1_2"/>
    <property type="match status" value="1"/>
</dbReference>
<reference evidence="6 7" key="1">
    <citation type="submission" date="2019-09" db="EMBL/GenBank/DDBJ databases">
        <title>Genome sequence and assembly of Adhaeribacter sp.</title>
        <authorList>
            <person name="Chhetri G."/>
        </authorList>
    </citation>
    <scope>NUCLEOTIDE SEQUENCE [LARGE SCALE GENOMIC DNA]</scope>
    <source>
        <strain evidence="6 7">DK36</strain>
    </source>
</reference>
<dbReference type="InterPro" id="IPR015422">
    <property type="entry name" value="PyrdxlP-dep_Trfase_small"/>
</dbReference>
<keyword evidence="2 4" id="KW-0032">Aminotransferase</keyword>
<dbReference type="InterPro" id="IPR004838">
    <property type="entry name" value="NHTrfase_class1_PyrdxlP-BS"/>
</dbReference>
<comment type="cofactor">
    <cofactor evidence="1 4">
        <name>pyridoxal 5'-phosphate</name>
        <dbReference type="ChEBI" id="CHEBI:597326"/>
    </cofactor>
</comment>
<dbReference type="PANTHER" id="PTHR42832">
    <property type="entry name" value="AMINO ACID AMINOTRANSFERASE"/>
    <property type="match status" value="1"/>
</dbReference>
<dbReference type="SUPFAM" id="SSF53383">
    <property type="entry name" value="PLP-dependent transferases"/>
    <property type="match status" value="1"/>
</dbReference>
<evidence type="ECO:0000256" key="4">
    <source>
        <dbReference type="RuleBase" id="RU000481"/>
    </source>
</evidence>
<dbReference type="EC" id="2.6.1.-" evidence="4"/>
<accession>A0A5M6DMS8</accession>
<proteinExistence type="inferred from homology"/>
<dbReference type="GO" id="GO:0030170">
    <property type="term" value="F:pyridoxal phosphate binding"/>
    <property type="evidence" value="ECO:0007669"/>
    <property type="project" value="InterPro"/>
</dbReference>
<evidence type="ECO:0000256" key="2">
    <source>
        <dbReference type="ARBA" id="ARBA00022576"/>
    </source>
</evidence>